<keyword evidence="7 11" id="KW-1133">Transmembrane helix</keyword>
<keyword evidence="3" id="KW-1003">Cell membrane</keyword>
<dbReference type="Gene3D" id="1.20.1560.10">
    <property type="entry name" value="ABC transporter type 1, transmembrane domain"/>
    <property type="match status" value="1"/>
</dbReference>
<feature type="transmembrane region" description="Helical" evidence="11">
    <location>
        <begin position="199"/>
        <end position="216"/>
    </location>
</feature>
<dbReference type="PROSITE" id="PS50929">
    <property type="entry name" value="ABC_TM1F"/>
    <property type="match status" value="1"/>
</dbReference>
<evidence type="ECO:0000256" key="11">
    <source>
        <dbReference type="SAM" id="Phobius"/>
    </source>
</evidence>
<dbReference type="SUPFAM" id="SSF52540">
    <property type="entry name" value="P-loop containing nucleoside triphosphate hydrolases"/>
    <property type="match status" value="1"/>
</dbReference>
<dbReference type="InterPro" id="IPR011527">
    <property type="entry name" value="ABC1_TM_dom"/>
</dbReference>
<dbReference type="Proteomes" id="UP000649179">
    <property type="component" value="Unassembled WGS sequence"/>
</dbReference>
<feature type="transmembrane region" description="Helical" evidence="11">
    <location>
        <begin position="284"/>
        <end position="303"/>
    </location>
</feature>
<sequence>MRSYTDGSIRRGVSTAMLGLTRRVVALFDARTRRRLALAVIGSVVIALAEVVAVVAVLPLLELLTGGYDDAGRPSGALRVASDVFGDPPPSRLAAYVAATVFVGFLVKGLVSLAIRWWSLGFLLRQGVRTAEDLMRYYLTAPYSLHLRRGPADLLRTMNDAVGQVYSQVVMGGVTILTEAVTIVTLVVTLLVVNPLPTIAVAVYFAVAALLLQRLVRARAVRAGEDMIHAAYVTTQTGLQALGGVKEIKLRSEQEVFVRRYAAARQRAADALRTSSFLSDVPKYAMELLFVLGIALVTALVYAQDGSRSALASVALFAVAGFRVLPSIVRAMSALTSLRAGTGSLDLVEHDLDLARATERVPAERPERMRWSRGLTVQDVSFRYEGHDALVLDRVDLDIPAGSSLALVGSSGAGKTTLVDVLLGLHAPVSGRVLADGEDVRRDLAAWQQGLAMVPQEVYLFDESLRDNIRFSPDVDDPDDARLLEVIEQSRLGDLVRSLPDGVASSVGDRGQRLSGGQRQRVGIARALFRRPSLLVLDEATSALDNETEHEVIETVEALHGEVTLVVVAHRLSTVRHCDQIAFLKDGRVEGVGTFADLRRTVPDFERMVRLGRLDDERTSPSERSGTGERAS</sequence>
<evidence type="ECO:0000256" key="6">
    <source>
        <dbReference type="ARBA" id="ARBA00022840"/>
    </source>
</evidence>
<dbReference type="InterPro" id="IPR039421">
    <property type="entry name" value="Type_1_exporter"/>
</dbReference>
<dbReference type="PANTHER" id="PTHR24221">
    <property type="entry name" value="ATP-BINDING CASSETTE SUB-FAMILY B"/>
    <property type="match status" value="1"/>
</dbReference>
<evidence type="ECO:0000256" key="1">
    <source>
        <dbReference type="ARBA" id="ARBA00004651"/>
    </source>
</evidence>
<dbReference type="InterPro" id="IPR003439">
    <property type="entry name" value="ABC_transporter-like_ATP-bd"/>
</dbReference>
<feature type="transmembrane region" description="Helical" evidence="11">
    <location>
        <begin position="309"/>
        <end position="329"/>
    </location>
</feature>
<dbReference type="InterPro" id="IPR027417">
    <property type="entry name" value="P-loop_NTPase"/>
</dbReference>
<evidence type="ECO:0000259" key="12">
    <source>
        <dbReference type="PROSITE" id="PS50893"/>
    </source>
</evidence>
<evidence type="ECO:0000256" key="10">
    <source>
        <dbReference type="SAM" id="MobiDB-lite"/>
    </source>
</evidence>
<evidence type="ECO:0000256" key="7">
    <source>
        <dbReference type="ARBA" id="ARBA00022989"/>
    </source>
</evidence>
<keyword evidence="8 11" id="KW-0472">Membrane</keyword>
<evidence type="ECO:0000256" key="8">
    <source>
        <dbReference type="ARBA" id="ARBA00023136"/>
    </source>
</evidence>
<dbReference type="Pfam" id="PF00005">
    <property type="entry name" value="ABC_tran"/>
    <property type="match status" value="1"/>
</dbReference>
<dbReference type="Pfam" id="PF00664">
    <property type="entry name" value="ABC_membrane"/>
    <property type="match status" value="1"/>
</dbReference>
<feature type="compositionally biased region" description="Basic and acidic residues" evidence="10">
    <location>
        <begin position="612"/>
        <end position="621"/>
    </location>
</feature>
<evidence type="ECO:0000256" key="2">
    <source>
        <dbReference type="ARBA" id="ARBA00022448"/>
    </source>
</evidence>
<dbReference type="AlphaFoldDB" id="A0A917F4H9"/>
<dbReference type="SMART" id="SM00382">
    <property type="entry name" value="AAA"/>
    <property type="match status" value="1"/>
</dbReference>
<dbReference type="PANTHER" id="PTHR24221:SF654">
    <property type="entry name" value="ATP-BINDING CASSETTE SUB-FAMILY B MEMBER 6"/>
    <property type="match status" value="1"/>
</dbReference>
<protein>
    <submittedName>
        <fullName evidence="14">ABC transporter ATP-binding protein</fullName>
    </submittedName>
</protein>
<reference evidence="14" key="1">
    <citation type="journal article" date="2014" name="Int. J. Syst. Evol. Microbiol.">
        <title>Complete genome sequence of Corynebacterium casei LMG S-19264T (=DSM 44701T), isolated from a smear-ripened cheese.</title>
        <authorList>
            <consortium name="US DOE Joint Genome Institute (JGI-PGF)"/>
            <person name="Walter F."/>
            <person name="Albersmeier A."/>
            <person name="Kalinowski J."/>
            <person name="Ruckert C."/>
        </authorList>
    </citation>
    <scope>NUCLEOTIDE SEQUENCE</scope>
    <source>
        <strain evidence="14">CGMCC 1.16067</strain>
    </source>
</reference>
<dbReference type="InterPro" id="IPR003593">
    <property type="entry name" value="AAA+_ATPase"/>
</dbReference>
<feature type="transmembrane region" description="Helical" evidence="11">
    <location>
        <begin position="36"/>
        <end position="61"/>
    </location>
</feature>
<dbReference type="PROSITE" id="PS00211">
    <property type="entry name" value="ABC_TRANSPORTER_1"/>
    <property type="match status" value="1"/>
</dbReference>
<evidence type="ECO:0000259" key="13">
    <source>
        <dbReference type="PROSITE" id="PS50929"/>
    </source>
</evidence>
<keyword evidence="4 11" id="KW-0812">Transmembrane</keyword>
<accession>A0A917F4H9</accession>
<evidence type="ECO:0000256" key="3">
    <source>
        <dbReference type="ARBA" id="ARBA00022475"/>
    </source>
</evidence>
<dbReference type="FunFam" id="3.40.50.300:FF:000299">
    <property type="entry name" value="ABC transporter ATP-binding protein/permease"/>
    <property type="match status" value="1"/>
</dbReference>
<keyword evidence="15" id="KW-1185">Reference proteome</keyword>
<gene>
    <name evidence="14" type="ORF">GCM10011519_27320</name>
</gene>
<evidence type="ECO:0000256" key="5">
    <source>
        <dbReference type="ARBA" id="ARBA00022741"/>
    </source>
</evidence>
<keyword evidence="6 14" id="KW-0067">ATP-binding</keyword>
<dbReference type="Gene3D" id="3.40.50.300">
    <property type="entry name" value="P-loop containing nucleotide triphosphate hydrolases"/>
    <property type="match status" value="1"/>
</dbReference>
<keyword evidence="2" id="KW-0813">Transport</keyword>
<dbReference type="EMBL" id="BMKQ01000001">
    <property type="protein sequence ID" value="GGF51827.1"/>
    <property type="molecule type" value="Genomic_DNA"/>
</dbReference>
<feature type="region of interest" description="Disordered" evidence="10">
    <location>
        <begin position="612"/>
        <end position="632"/>
    </location>
</feature>
<reference evidence="14" key="2">
    <citation type="submission" date="2020-09" db="EMBL/GenBank/DDBJ databases">
        <authorList>
            <person name="Sun Q."/>
            <person name="Zhou Y."/>
        </authorList>
    </citation>
    <scope>NUCLEOTIDE SEQUENCE</scope>
    <source>
        <strain evidence="14">CGMCC 1.16067</strain>
    </source>
</reference>
<dbReference type="InterPro" id="IPR036640">
    <property type="entry name" value="ABC1_TM_sf"/>
</dbReference>
<evidence type="ECO:0000256" key="9">
    <source>
        <dbReference type="ARBA" id="ARBA00061644"/>
    </source>
</evidence>
<evidence type="ECO:0000313" key="15">
    <source>
        <dbReference type="Proteomes" id="UP000649179"/>
    </source>
</evidence>
<dbReference type="InterPro" id="IPR017871">
    <property type="entry name" value="ABC_transporter-like_CS"/>
</dbReference>
<dbReference type="SUPFAM" id="SSF90123">
    <property type="entry name" value="ABC transporter transmembrane region"/>
    <property type="match status" value="1"/>
</dbReference>
<dbReference type="GO" id="GO:0140359">
    <property type="term" value="F:ABC-type transporter activity"/>
    <property type="evidence" value="ECO:0007669"/>
    <property type="project" value="InterPro"/>
</dbReference>
<comment type="similarity">
    <text evidence="9">Belongs to the ABC transporter superfamily. Lipid exporter (TC 3.A.1.106) family.</text>
</comment>
<feature type="domain" description="ABC transporter" evidence="12">
    <location>
        <begin position="375"/>
        <end position="611"/>
    </location>
</feature>
<keyword evidence="5" id="KW-0547">Nucleotide-binding</keyword>
<comment type="caution">
    <text evidence="14">The sequence shown here is derived from an EMBL/GenBank/DDBJ whole genome shotgun (WGS) entry which is preliminary data.</text>
</comment>
<dbReference type="GO" id="GO:0034040">
    <property type="term" value="F:ATPase-coupled lipid transmembrane transporter activity"/>
    <property type="evidence" value="ECO:0007669"/>
    <property type="project" value="TreeGrafter"/>
</dbReference>
<name>A0A917F4H9_9ACTN</name>
<feature type="domain" description="ABC transmembrane type-1" evidence="13">
    <location>
        <begin position="37"/>
        <end position="340"/>
    </location>
</feature>
<dbReference type="PROSITE" id="PS50893">
    <property type="entry name" value="ABC_TRANSPORTER_2"/>
    <property type="match status" value="1"/>
</dbReference>
<dbReference type="GO" id="GO:0005886">
    <property type="term" value="C:plasma membrane"/>
    <property type="evidence" value="ECO:0007669"/>
    <property type="project" value="UniProtKB-SubCell"/>
</dbReference>
<comment type="subcellular location">
    <subcellularLocation>
        <location evidence="1">Cell membrane</location>
        <topology evidence="1">Multi-pass membrane protein</topology>
    </subcellularLocation>
</comment>
<dbReference type="GO" id="GO:0005524">
    <property type="term" value="F:ATP binding"/>
    <property type="evidence" value="ECO:0007669"/>
    <property type="project" value="UniProtKB-KW"/>
</dbReference>
<evidence type="ECO:0000256" key="4">
    <source>
        <dbReference type="ARBA" id="ARBA00022692"/>
    </source>
</evidence>
<feature type="transmembrane region" description="Helical" evidence="11">
    <location>
        <begin position="93"/>
        <end position="115"/>
    </location>
</feature>
<dbReference type="GO" id="GO:0016887">
    <property type="term" value="F:ATP hydrolysis activity"/>
    <property type="evidence" value="ECO:0007669"/>
    <property type="project" value="InterPro"/>
</dbReference>
<organism evidence="14 15">
    <name type="scientific">Marmoricola endophyticus</name>
    <dbReference type="NCBI Taxonomy" id="2040280"/>
    <lineage>
        <taxon>Bacteria</taxon>
        <taxon>Bacillati</taxon>
        <taxon>Actinomycetota</taxon>
        <taxon>Actinomycetes</taxon>
        <taxon>Propionibacteriales</taxon>
        <taxon>Nocardioidaceae</taxon>
        <taxon>Marmoricola</taxon>
    </lineage>
</organism>
<proteinExistence type="inferred from homology"/>
<evidence type="ECO:0000313" key="14">
    <source>
        <dbReference type="EMBL" id="GGF51827.1"/>
    </source>
</evidence>